<dbReference type="OrthoDB" id="417678at2759"/>
<dbReference type="Proteomes" id="UP000591131">
    <property type="component" value="Unassembled WGS sequence"/>
</dbReference>
<sequence length="157" mass="17471">MSTTETHEDPETPTVPAEDEQEKVEEKEDQVTSPVNEEKSDAPEEGKSEAYPNGKVAAEIERAAEEPSPMPKPQQLPLRQWLEETVAPVLVPALDAVARERPEDPVTFVAEYLLKHNPKGNEVQEGDEEVENDVVEEKEEPNSETEEAAGSEVQEKK</sequence>
<dbReference type="Gene3D" id="1.20.890.10">
    <property type="entry name" value="cAMP-dependent protein kinase regulatory subunit, dimerization-anchoring domain"/>
    <property type="match status" value="1"/>
</dbReference>
<proteinExistence type="inferred from homology"/>
<organism evidence="5 6">
    <name type="scientific">Perkinsus chesapeaki</name>
    <name type="common">Clam parasite</name>
    <name type="synonym">Perkinsus andrewsi</name>
    <dbReference type="NCBI Taxonomy" id="330153"/>
    <lineage>
        <taxon>Eukaryota</taxon>
        <taxon>Sar</taxon>
        <taxon>Alveolata</taxon>
        <taxon>Perkinsozoa</taxon>
        <taxon>Perkinsea</taxon>
        <taxon>Perkinsida</taxon>
        <taxon>Perkinsidae</taxon>
        <taxon>Perkinsus</taxon>
    </lineage>
</organism>
<keyword evidence="3" id="KW-0539">Nucleus</keyword>
<accession>A0A7J6N3C7</accession>
<evidence type="ECO:0000256" key="1">
    <source>
        <dbReference type="ARBA" id="ARBA00004123"/>
    </source>
</evidence>
<dbReference type="InterPro" id="IPR007858">
    <property type="entry name" value="Dpy-30_motif"/>
</dbReference>
<dbReference type="AlphaFoldDB" id="A0A7J6N3C7"/>
<comment type="subcellular location">
    <subcellularLocation>
        <location evidence="1">Nucleus</location>
    </subcellularLocation>
</comment>
<evidence type="ECO:0000256" key="4">
    <source>
        <dbReference type="SAM" id="MobiDB-lite"/>
    </source>
</evidence>
<dbReference type="CDD" id="cd22965">
    <property type="entry name" value="DD_DPY30_SDC1"/>
    <property type="match status" value="1"/>
</dbReference>
<evidence type="ECO:0000313" key="5">
    <source>
        <dbReference type="EMBL" id="KAF4678365.1"/>
    </source>
</evidence>
<gene>
    <name evidence="5" type="primary">SDC1</name>
    <name evidence="5" type="ORF">FOL47_000095</name>
</gene>
<feature type="compositionally biased region" description="Basic and acidic residues" evidence="4">
    <location>
        <begin position="24"/>
        <end position="48"/>
    </location>
</feature>
<feature type="compositionally biased region" description="Acidic residues" evidence="4">
    <location>
        <begin position="124"/>
        <end position="149"/>
    </location>
</feature>
<dbReference type="Pfam" id="PF05186">
    <property type="entry name" value="Dpy-30"/>
    <property type="match status" value="1"/>
</dbReference>
<dbReference type="InterPro" id="IPR049629">
    <property type="entry name" value="DPY30_SDC1_DD"/>
</dbReference>
<evidence type="ECO:0000313" key="6">
    <source>
        <dbReference type="Proteomes" id="UP000591131"/>
    </source>
</evidence>
<evidence type="ECO:0000256" key="2">
    <source>
        <dbReference type="ARBA" id="ARBA00010849"/>
    </source>
</evidence>
<feature type="region of interest" description="Disordered" evidence="4">
    <location>
        <begin position="116"/>
        <end position="157"/>
    </location>
</feature>
<comment type="similarity">
    <text evidence="2">Belongs to the dpy-30 family.</text>
</comment>
<comment type="caution">
    <text evidence="5">The sequence shown here is derived from an EMBL/GenBank/DDBJ whole genome shotgun (WGS) entry which is preliminary data.</text>
</comment>
<dbReference type="EMBL" id="JAAPAO010000001">
    <property type="protein sequence ID" value="KAF4678365.1"/>
    <property type="molecule type" value="Genomic_DNA"/>
</dbReference>
<feature type="compositionally biased region" description="Basic and acidic residues" evidence="4">
    <location>
        <begin position="1"/>
        <end position="10"/>
    </location>
</feature>
<dbReference type="GO" id="GO:0005634">
    <property type="term" value="C:nucleus"/>
    <property type="evidence" value="ECO:0007669"/>
    <property type="project" value="UniProtKB-SubCell"/>
</dbReference>
<feature type="region of interest" description="Disordered" evidence="4">
    <location>
        <begin position="1"/>
        <end position="77"/>
    </location>
</feature>
<keyword evidence="6" id="KW-1185">Reference proteome</keyword>
<protein>
    <submittedName>
        <fullName evidence="5">COMPASS (Complex proteins associated with Set1p) component</fullName>
    </submittedName>
</protein>
<name>A0A7J6N3C7_PERCH</name>
<reference evidence="5 6" key="1">
    <citation type="submission" date="2020-04" db="EMBL/GenBank/DDBJ databases">
        <title>Perkinsus chesapeaki whole genome sequence.</title>
        <authorList>
            <person name="Bogema D.R."/>
        </authorList>
    </citation>
    <scope>NUCLEOTIDE SEQUENCE [LARGE SCALE GENOMIC DNA]</scope>
    <source>
        <strain evidence="5">ATCC PRA-425</strain>
    </source>
</reference>
<evidence type="ECO:0000256" key="3">
    <source>
        <dbReference type="ARBA" id="ARBA00023242"/>
    </source>
</evidence>